<dbReference type="Proteomes" id="UP000659654">
    <property type="component" value="Unassembled WGS sequence"/>
</dbReference>
<keyword evidence="4" id="KW-1185">Reference proteome</keyword>
<feature type="compositionally biased region" description="Polar residues" evidence="1">
    <location>
        <begin position="20"/>
        <end position="37"/>
    </location>
</feature>
<dbReference type="AlphaFoldDB" id="A0A7I8WZ19"/>
<dbReference type="OrthoDB" id="5842326at2759"/>
<name>A0A7I8WZ19_BURXY</name>
<dbReference type="EMBL" id="CAJFCV020000002">
    <property type="protein sequence ID" value="CAG9102211.1"/>
    <property type="molecule type" value="Genomic_DNA"/>
</dbReference>
<comment type="caution">
    <text evidence="3">The sequence shown here is derived from an EMBL/GenBank/DDBJ whole genome shotgun (WGS) entry which is preliminary data.</text>
</comment>
<sequence>MYDEGYIREKRKLNWTVNRGKSRWNTRGPSEPTTSFKTPLPPTNKGAQLLQRMGWEGGGLGADGRGRAEPVDIGGPRDIQDQFRGIGSKPDEFEEYRKQMSKRFAK</sequence>
<dbReference type="InterPro" id="IPR000467">
    <property type="entry name" value="G_patch_dom"/>
</dbReference>
<gene>
    <name evidence="3" type="ORF">BXYJ_LOCUS5356</name>
</gene>
<feature type="compositionally biased region" description="Basic and acidic residues" evidence="1">
    <location>
        <begin position="89"/>
        <end position="98"/>
    </location>
</feature>
<organism evidence="3 4">
    <name type="scientific">Bursaphelenchus xylophilus</name>
    <name type="common">Pinewood nematode worm</name>
    <name type="synonym">Aphelenchoides xylophilus</name>
    <dbReference type="NCBI Taxonomy" id="6326"/>
    <lineage>
        <taxon>Eukaryota</taxon>
        <taxon>Metazoa</taxon>
        <taxon>Ecdysozoa</taxon>
        <taxon>Nematoda</taxon>
        <taxon>Chromadorea</taxon>
        <taxon>Rhabditida</taxon>
        <taxon>Tylenchina</taxon>
        <taxon>Tylenchomorpha</taxon>
        <taxon>Aphelenchoidea</taxon>
        <taxon>Aphelenchoididae</taxon>
        <taxon>Bursaphelenchus</taxon>
    </lineage>
</organism>
<evidence type="ECO:0000313" key="4">
    <source>
        <dbReference type="Proteomes" id="UP000659654"/>
    </source>
</evidence>
<accession>A0A7I8WZ19</accession>
<dbReference type="Pfam" id="PF01585">
    <property type="entry name" value="G-patch"/>
    <property type="match status" value="1"/>
</dbReference>
<dbReference type="Proteomes" id="UP000582659">
    <property type="component" value="Unassembled WGS sequence"/>
</dbReference>
<dbReference type="GO" id="GO:0003676">
    <property type="term" value="F:nucleic acid binding"/>
    <property type="evidence" value="ECO:0007669"/>
    <property type="project" value="InterPro"/>
</dbReference>
<feature type="domain" description="G-patch" evidence="2">
    <location>
        <begin position="42"/>
        <end position="91"/>
    </location>
</feature>
<dbReference type="EMBL" id="CAJFDI010000002">
    <property type="protein sequence ID" value="CAD5217963.1"/>
    <property type="molecule type" value="Genomic_DNA"/>
</dbReference>
<dbReference type="PROSITE" id="PS50174">
    <property type="entry name" value="G_PATCH"/>
    <property type="match status" value="1"/>
</dbReference>
<protein>
    <submittedName>
        <fullName evidence="3">(pine wood nematode) hypothetical protein</fullName>
    </submittedName>
</protein>
<proteinExistence type="predicted"/>
<reference evidence="3" key="1">
    <citation type="submission" date="2020-09" db="EMBL/GenBank/DDBJ databases">
        <authorList>
            <person name="Kikuchi T."/>
        </authorList>
    </citation>
    <scope>NUCLEOTIDE SEQUENCE</scope>
    <source>
        <strain evidence="3">Ka4C1</strain>
    </source>
</reference>
<evidence type="ECO:0000259" key="2">
    <source>
        <dbReference type="PROSITE" id="PS50174"/>
    </source>
</evidence>
<evidence type="ECO:0000313" key="3">
    <source>
        <dbReference type="EMBL" id="CAD5217963.1"/>
    </source>
</evidence>
<dbReference type="SMART" id="SM00443">
    <property type="entry name" value="G_patch"/>
    <property type="match status" value="1"/>
</dbReference>
<feature type="region of interest" description="Disordered" evidence="1">
    <location>
        <begin position="20"/>
        <end position="106"/>
    </location>
</feature>
<evidence type="ECO:0000256" key="1">
    <source>
        <dbReference type="SAM" id="MobiDB-lite"/>
    </source>
</evidence>